<dbReference type="AlphaFoldDB" id="A0A5E4PW22"/>
<evidence type="ECO:0000256" key="7">
    <source>
        <dbReference type="ARBA" id="ARBA00023163"/>
    </source>
</evidence>
<dbReference type="FunFam" id="3.30.160.60:FF:000761">
    <property type="entry name" value="Zinc finger protein 449"/>
    <property type="match status" value="1"/>
</dbReference>
<evidence type="ECO:0000256" key="8">
    <source>
        <dbReference type="ARBA" id="ARBA00023242"/>
    </source>
</evidence>
<keyword evidence="6" id="KW-0805">Transcription regulation</keyword>
<evidence type="ECO:0000256" key="2">
    <source>
        <dbReference type="ARBA" id="ARBA00022723"/>
    </source>
</evidence>
<dbReference type="PROSITE" id="PS00028">
    <property type="entry name" value="ZINC_FINGER_C2H2_1"/>
    <property type="match status" value="1"/>
</dbReference>
<evidence type="ECO:0000256" key="9">
    <source>
        <dbReference type="PROSITE-ProRule" id="PRU00042"/>
    </source>
</evidence>
<gene>
    <name evidence="11" type="ORF">LSINAPIS_LOCUS2503</name>
</gene>
<keyword evidence="3" id="KW-0677">Repeat</keyword>
<protein>
    <recommendedName>
        <fullName evidence="10">C2H2-type domain-containing protein</fullName>
    </recommendedName>
</protein>
<evidence type="ECO:0000313" key="12">
    <source>
        <dbReference type="Proteomes" id="UP000324832"/>
    </source>
</evidence>
<keyword evidence="8" id="KW-0539">Nucleus</keyword>
<dbReference type="EMBL" id="FZQP02000526">
    <property type="protein sequence ID" value="VVC89364.1"/>
    <property type="molecule type" value="Genomic_DNA"/>
</dbReference>
<evidence type="ECO:0000313" key="11">
    <source>
        <dbReference type="EMBL" id="VVC89364.1"/>
    </source>
</evidence>
<comment type="similarity">
    <text evidence="1">Belongs to the krueppel C2H2-type zinc-finger protein family.</text>
</comment>
<keyword evidence="4 9" id="KW-0863">Zinc-finger</keyword>
<keyword evidence="7" id="KW-0804">Transcription</keyword>
<dbReference type="Gene3D" id="3.30.160.60">
    <property type="entry name" value="Classic Zinc Finger"/>
    <property type="match status" value="1"/>
</dbReference>
<dbReference type="InterPro" id="IPR013087">
    <property type="entry name" value="Znf_C2H2_type"/>
</dbReference>
<dbReference type="GO" id="GO:0008270">
    <property type="term" value="F:zinc ion binding"/>
    <property type="evidence" value="ECO:0007669"/>
    <property type="project" value="UniProtKB-KW"/>
</dbReference>
<evidence type="ECO:0000256" key="5">
    <source>
        <dbReference type="ARBA" id="ARBA00022833"/>
    </source>
</evidence>
<name>A0A5E4PW22_9NEOP</name>
<reference evidence="11 12" key="1">
    <citation type="submission" date="2017-07" db="EMBL/GenBank/DDBJ databases">
        <authorList>
            <person name="Talla V."/>
            <person name="Backstrom N."/>
        </authorList>
    </citation>
    <scope>NUCLEOTIDE SEQUENCE [LARGE SCALE GENOMIC DNA]</scope>
</reference>
<dbReference type="SMART" id="SM00355">
    <property type="entry name" value="ZnF_C2H2"/>
    <property type="match status" value="1"/>
</dbReference>
<evidence type="ECO:0000259" key="10">
    <source>
        <dbReference type="PROSITE" id="PS50157"/>
    </source>
</evidence>
<keyword evidence="2" id="KW-0479">Metal-binding</keyword>
<evidence type="ECO:0000256" key="6">
    <source>
        <dbReference type="ARBA" id="ARBA00023015"/>
    </source>
</evidence>
<dbReference type="InterPro" id="IPR036236">
    <property type="entry name" value="Znf_C2H2_sf"/>
</dbReference>
<dbReference type="Proteomes" id="UP000324832">
    <property type="component" value="Unassembled WGS sequence"/>
</dbReference>
<keyword evidence="12" id="KW-1185">Reference proteome</keyword>
<accession>A0A5E4PW22</accession>
<feature type="domain" description="C2H2-type" evidence="10">
    <location>
        <begin position="57"/>
        <end position="83"/>
    </location>
</feature>
<dbReference type="PROSITE" id="PS50157">
    <property type="entry name" value="ZINC_FINGER_C2H2_2"/>
    <property type="match status" value="1"/>
</dbReference>
<dbReference type="Pfam" id="PF00096">
    <property type="entry name" value="zf-C2H2"/>
    <property type="match status" value="1"/>
</dbReference>
<dbReference type="SUPFAM" id="SSF57667">
    <property type="entry name" value="beta-beta-alpha zinc fingers"/>
    <property type="match status" value="1"/>
</dbReference>
<keyword evidence="5" id="KW-0862">Zinc</keyword>
<organism evidence="11 12">
    <name type="scientific">Leptidea sinapis</name>
    <dbReference type="NCBI Taxonomy" id="189913"/>
    <lineage>
        <taxon>Eukaryota</taxon>
        <taxon>Metazoa</taxon>
        <taxon>Ecdysozoa</taxon>
        <taxon>Arthropoda</taxon>
        <taxon>Hexapoda</taxon>
        <taxon>Insecta</taxon>
        <taxon>Pterygota</taxon>
        <taxon>Neoptera</taxon>
        <taxon>Endopterygota</taxon>
        <taxon>Lepidoptera</taxon>
        <taxon>Glossata</taxon>
        <taxon>Ditrysia</taxon>
        <taxon>Papilionoidea</taxon>
        <taxon>Pieridae</taxon>
        <taxon>Dismorphiinae</taxon>
        <taxon>Leptidea</taxon>
    </lineage>
</organism>
<evidence type="ECO:0000256" key="1">
    <source>
        <dbReference type="ARBA" id="ARBA00006991"/>
    </source>
</evidence>
<sequence>MNLQTEPLDLSLKATRPKSLRVVDLKVINDHLMKLYETSLVGERPSLYVKTNVKTVLPCEVCFKTFDRPSLLKRHMRTHTGIE</sequence>
<proteinExistence type="inferred from homology"/>
<evidence type="ECO:0000256" key="3">
    <source>
        <dbReference type="ARBA" id="ARBA00022737"/>
    </source>
</evidence>
<evidence type="ECO:0000256" key="4">
    <source>
        <dbReference type="ARBA" id="ARBA00022771"/>
    </source>
</evidence>